<feature type="domain" description="Oxo-4-hydroxy-4-carboxy-5-ureidoimidazoline decarboxylase" evidence="2">
    <location>
        <begin position="13"/>
        <end position="103"/>
    </location>
</feature>
<sequence length="120" mass="12954">MLAAAAEAGYDLGGADLAEALADETAPLLPADAPPAALMAWEAALARYQERFGYAFLFCPDDRRPGGRLDLALAAVRTRLEHEPDEERSVAADELRKLARARLTRLVAPEDGMPGRDGHR</sequence>
<dbReference type="GO" id="GO:0006144">
    <property type="term" value="P:purine nucleobase metabolic process"/>
    <property type="evidence" value="ECO:0007669"/>
    <property type="project" value="UniProtKB-KW"/>
</dbReference>
<gene>
    <name evidence="3" type="ORF">C6N75_17680</name>
</gene>
<reference evidence="3 4" key="1">
    <citation type="submission" date="2018-03" db="EMBL/GenBank/DDBJ databases">
        <title>Novel Streptomyces sp. from soil.</title>
        <authorList>
            <person name="Tan G.Y.A."/>
            <person name="Lee Z.Y."/>
        </authorList>
    </citation>
    <scope>NUCLEOTIDE SEQUENCE [LARGE SCALE GENOMIC DNA]</scope>
    <source>
        <strain evidence="3 4">ST5x</strain>
    </source>
</reference>
<evidence type="ECO:0000313" key="3">
    <source>
        <dbReference type="EMBL" id="PRH77922.1"/>
    </source>
</evidence>
<dbReference type="Gene3D" id="1.10.3330.10">
    <property type="entry name" value="Oxo-4-hydroxy-4-carboxy-5-ureidoimidazoline decarboxylase"/>
    <property type="match status" value="1"/>
</dbReference>
<proteinExistence type="predicted"/>
<evidence type="ECO:0000313" key="4">
    <source>
        <dbReference type="Proteomes" id="UP000239322"/>
    </source>
</evidence>
<keyword evidence="1" id="KW-0659">Purine metabolism</keyword>
<protein>
    <submittedName>
        <fullName evidence="3">OHCU decarboxylase</fullName>
    </submittedName>
</protein>
<comment type="caution">
    <text evidence="3">The sequence shown here is derived from an EMBL/GenBank/DDBJ whole genome shotgun (WGS) entry which is preliminary data.</text>
</comment>
<dbReference type="Proteomes" id="UP000239322">
    <property type="component" value="Unassembled WGS sequence"/>
</dbReference>
<dbReference type="EMBL" id="PVLV01000269">
    <property type="protein sequence ID" value="PRH77922.1"/>
    <property type="molecule type" value="Genomic_DNA"/>
</dbReference>
<evidence type="ECO:0000256" key="1">
    <source>
        <dbReference type="ARBA" id="ARBA00022631"/>
    </source>
</evidence>
<dbReference type="SUPFAM" id="SSF158694">
    <property type="entry name" value="UraD-Like"/>
    <property type="match status" value="1"/>
</dbReference>
<dbReference type="InterPro" id="IPR018020">
    <property type="entry name" value="OHCU_decarboxylase"/>
</dbReference>
<organism evidence="3 4">
    <name type="scientific">Streptomyces solincola</name>
    <dbReference type="NCBI Taxonomy" id="2100817"/>
    <lineage>
        <taxon>Bacteria</taxon>
        <taxon>Bacillati</taxon>
        <taxon>Actinomycetota</taxon>
        <taxon>Actinomycetes</taxon>
        <taxon>Kitasatosporales</taxon>
        <taxon>Streptomycetaceae</taxon>
        <taxon>Streptomyces</taxon>
    </lineage>
</organism>
<accession>A0A2S9PU19</accession>
<dbReference type="AlphaFoldDB" id="A0A2S9PU19"/>
<keyword evidence="4" id="KW-1185">Reference proteome</keyword>
<evidence type="ECO:0000259" key="2">
    <source>
        <dbReference type="Pfam" id="PF09349"/>
    </source>
</evidence>
<dbReference type="OrthoDB" id="4303574at2"/>
<dbReference type="Pfam" id="PF09349">
    <property type="entry name" value="OHCU_decarbox"/>
    <property type="match status" value="1"/>
</dbReference>
<dbReference type="InterPro" id="IPR036778">
    <property type="entry name" value="OHCU_decarboxylase_sf"/>
</dbReference>
<name>A0A2S9PU19_9ACTN</name>